<keyword evidence="1" id="KW-0472">Membrane</keyword>
<proteinExistence type="predicted"/>
<feature type="transmembrane region" description="Helical" evidence="1">
    <location>
        <begin position="82"/>
        <end position="104"/>
    </location>
</feature>
<protein>
    <submittedName>
        <fullName evidence="2">Unannotated protein</fullName>
    </submittedName>
</protein>
<evidence type="ECO:0000256" key="1">
    <source>
        <dbReference type="SAM" id="Phobius"/>
    </source>
</evidence>
<reference evidence="2" key="1">
    <citation type="submission" date="2020-05" db="EMBL/GenBank/DDBJ databases">
        <authorList>
            <person name="Chiriac C."/>
            <person name="Salcher M."/>
            <person name="Ghai R."/>
            <person name="Kavagutti S V."/>
        </authorList>
    </citation>
    <scope>NUCLEOTIDE SEQUENCE</scope>
</reference>
<keyword evidence="1" id="KW-0812">Transmembrane</keyword>
<feature type="transmembrane region" description="Helical" evidence="1">
    <location>
        <begin position="12"/>
        <end position="30"/>
    </location>
</feature>
<organism evidence="2">
    <name type="scientific">freshwater metagenome</name>
    <dbReference type="NCBI Taxonomy" id="449393"/>
    <lineage>
        <taxon>unclassified sequences</taxon>
        <taxon>metagenomes</taxon>
        <taxon>ecological metagenomes</taxon>
    </lineage>
</organism>
<evidence type="ECO:0000313" key="2">
    <source>
        <dbReference type="EMBL" id="CAB4683101.1"/>
    </source>
</evidence>
<keyword evidence="1" id="KW-1133">Transmembrane helix</keyword>
<gene>
    <name evidence="2" type="ORF">UFOPK2373_00379</name>
</gene>
<accession>A0A6J6N8X6</accession>
<dbReference type="EMBL" id="CAEZXL010000044">
    <property type="protein sequence ID" value="CAB4683101.1"/>
    <property type="molecule type" value="Genomic_DNA"/>
</dbReference>
<feature type="transmembrane region" description="Helical" evidence="1">
    <location>
        <begin position="170"/>
        <end position="191"/>
    </location>
</feature>
<dbReference type="AlphaFoldDB" id="A0A6J6N8X6"/>
<feature type="transmembrane region" description="Helical" evidence="1">
    <location>
        <begin position="129"/>
        <end position="150"/>
    </location>
</feature>
<sequence length="285" mass="31928">MLNRIRQFRAALLLGLASALIFWPISYWLPLGEYLGVLNTEEYAEYGIELKSFVALYLIFFILNLITAGLTATRMNFRVKIWLALIPAGLLLVMPFLLSIPIAVKYSDRNYFEVLGAFYRLFRFTKPELLVVVFLCTFLAVALNVTAALIIRSAADVDKVTDKVRNRYFIYAGAVLAILAIGVSLGSINAAKRSLDRTQCNNYAAIELPETDDDVLIFLSQIMVFGESSGTESVKNAFINFSTISRQYYSLLNTEIDEATLNQYQVQTAAAKEKVAQVCSEYAVK</sequence>
<feature type="transmembrane region" description="Helical" evidence="1">
    <location>
        <begin position="50"/>
        <end position="70"/>
    </location>
</feature>
<name>A0A6J6N8X6_9ZZZZ</name>